<feature type="transmembrane region" description="Helical" evidence="1">
    <location>
        <begin position="298"/>
        <end position="317"/>
    </location>
</feature>
<feature type="transmembrane region" description="Helical" evidence="1">
    <location>
        <begin position="263"/>
        <end position="286"/>
    </location>
</feature>
<evidence type="ECO:0000313" key="2">
    <source>
        <dbReference type="EMBL" id="TJZ78876.1"/>
    </source>
</evidence>
<feature type="transmembrane region" description="Helical" evidence="1">
    <location>
        <begin position="323"/>
        <end position="342"/>
    </location>
</feature>
<feature type="transmembrane region" description="Helical" evidence="1">
    <location>
        <begin position="133"/>
        <end position="154"/>
    </location>
</feature>
<keyword evidence="1" id="KW-0472">Membrane</keyword>
<name>A0A4U0QC64_9NEIS</name>
<organism evidence="2 3">
    <name type="scientific">Chitiniphilus eburneus</name>
    <dbReference type="NCBI Taxonomy" id="2571148"/>
    <lineage>
        <taxon>Bacteria</taxon>
        <taxon>Pseudomonadati</taxon>
        <taxon>Pseudomonadota</taxon>
        <taxon>Betaproteobacteria</taxon>
        <taxon>Neisseriales</taxon>
        <taxon>Chitinibacteraceae</taxon>
        <taxon>Chitiniphilus</taxon>
    </lineage>
</organism>
<dbReference type="AlphaFoldDB" id="A0A4U0QC64"/>
<protein>
    <submittedName>
        <fullName evidence="2">DUF475 domain-containing protein</fullName>
    </submittedName>
</protein>
<keyword evidence="1" id="KW-0812">Transmembrane</keyword>
<evidence type="ECO:0000313" key="3">
    <source>
        <dbReference type="Proteomes" id="UP000310016"/>
    </source>
</evidence>
<accession>A0A4U0QC64</accession>
<dbReference type="Pfam" id="PF04332">
    <property type="entry name" value="DUF475"/>
    <property type="match status" value="1"/>
</dbReference>
<dbReference type="PANTHER" id="PTHR30238">
    <property type="entry name" value="MEMBRANE BOUND PREDICTED REDOX MODULATOR"/>
    <property type="match status" value="1"/>
</dbReference>
<dbReference type="InterPro" id="IPR007427">
    <property type="entry name" value="DUF475"/>
</dbReference>
<gene>
    <name evidence="2" type="ORF">FAZ21_00905</name>
</gene>
<proteinExistence type="predicted"/>
<dbReference type="EMBL" id="SUMF01000001">
    <property type="protein sequence ID" value="TJZ78876.1"/>
    <property type="molecule type" value="Genomic_DNA"/>
</dbReference>
<dbReference type="RefSeq" id="WP_136771391.1">
    <property type="nucleotide sequence ID" value="NZ_CP156074.1"/>
</dbReference>
<comment type="caution">
    <text evidence="2">The sequence shown here is derived from an EMBL/GenBank/DDBJ whole genome shotgun (WGS) entry which is preliminary data.</text>
</comment>
<dbReference type="OrthoDB" id="8533002at2"/>
<feature type="transmembrane region" description="Helical" evidence="1">
    <location>
        <begin position="201"/>
        <end position="225"/>
    </location>
</feature>
<dbReference type="Proteomes" id="UP000310016">
    <property type="component" value="Unassembled WGS sequence"/>
</dbReference>
<feature type="transmembrane region" description="Helical" evidence="1">
    <location>
        <begin position="237"/>
        <end position="257"/>
    </location>
</feature>
<reference evidence="2 3" key="1">
    <citation type="submission" date="2019-04" db="EMBL/GenBank/DDBJ databases">
        <title>Chitiniphilus eburnea sp. nov., a novel chitinolytic bacterium isolated from aquaculture sludge.</title>
        <authorList>
            <person name="Sheng M."/>
        </authorList>
    </citation>
    <scope>NUCLEOTIDE SEQUENCE [LARGE SCALE GENOMIC DNA]</scope>
    <source>
        <strain evidence="2 3">HX-2-15</strain>
    </source>
</reference>
<dbReference type="PANTHER" id="PTHR30238:SF4">
    <property type="entry name" value="SLL1022 PROTEIN"/>
    <property type="match status" value="1"/>
</dbReference>
<feature type="transmembrane region" description="Helical" evidence="1">
    <location>
        <begin position="65"/>
        <end position="93"/>
    </location>
</feature>
<evidence type="ECO:0000256" key="1">
    <source>
        <dbReference type="SAM" id="Phobius"/>
    </source>
</evidence>
<feature type="transmembrane region" description="Helical" evidence="1">
    <location>
        <begin position="175"/>
        <end position="195"/>
    </location>
</feature>
<keyword evidence="1" id="KW-1133">Transmembrane helix</keyword>
<keyword evidence="3" id="KW-1185">Reference proteome</keyword>
<sequence>MMWRYFRASALVAVVGLAVAWLIGGWAGLLVAFNLALLETSLSFDNAVVNASILKDWDERWRRRFLLWGMLVAVFGMRMLFPLLIVGTIAGMAPLPGPVALYDWLTQQAWPARDVLSMAILQPEHYAQLLQSAHIEVMAFGGAFLLMVFLDFFIDHEKHTHWFKPVERLLARLGRLQMAGILLSILALLAMAHTLPESEGYRFLIAGLWGVMVHVVVSSLGSLMGDDSAAARTGWSGFIYLEILDASFSFDGVLGAFALTRNIFLIAIGLGIGAMFVRSFTLLLVYRGTLATFKYLEHGAFWAIGALALVMLAAARWHVHEALVGSVAAILILSAGVHSWWIKRRQPLTDAVPEKNAP</sequence>